<proteinExistence type="predicted"/>
<feature type="region of interest" description="Disordered" evidence="1">
    <location>
        <begin position="68"/>
        <end position="91"/>
    </location>
</feature>
<dbReference type="EMBL" id="JARCJK010000017">
    <property type="protein sequence ID" value="MDE4167982.1"/>
    <property type="molecule type" value="Genomic_DNA"/>
</dbReference>
<comment type="caution">
    <text evidence="2">The sequence shown here is derived from an EMBL/GenBank/DDBJ whole genome shotgun (WGS) entry which is preliminary data.</text>
</comment>
<dbReference type="Proteomes" id="UP001218364">
    <property type="component" value="Unassembled WGS sequence"/>
</dbReference>
<organism evidence="2 3">
    <name type="scientific">Phaeobacter gallaeciensis</name>
    <dbReference type="NCBI Taxonomy" id="60890"/>
    <lineage>
        <taxon>Bacteria</taxon>
        <taxon>Pseudomonadati</taxon>
        <taxon>Pseudomonadota</taxon>
        <taxon>Alphaproteobacteria</taxon>
        <taxon>Rhodobacterales</taxon>
        <taxon>Roseobacteraceae</taxon>
        <taxon>Phaeobacter</taxon>
    </lineage>
</organism>
<evidence type="ECO:0000313" key="2">
    <source>
        <dbReference type="EMBL" id="MDE4167982.1"/>
    </source>
</evidence>
<gene>
    <name evidence="2" type="ORF">PXK24_20010</name>
</gene>
<evidence type="ECO:0000256" key="1">
    <source>
        <dbReference type="SAM" id="MobiDB-lite"/>
    </source>
</evidence>
<name>A0ABD4XF72_9RHOB</name>
<dbReference type="AlphaFoldDB" id="A0ABD4XF72"/>
<protein>
    <submittedName>
        <fullName evidence="2">Uncharacterized protein</fullName>
    </submittedName>
</protein>
<evidence type="ECO:0000313" key="3">
    <source>
        <dbReference type="Proteomes" id="UP001218364"/>
    </source>
</evidence>
<sequence>MQQLANTPLFRRAALFRKAGGTLTPPHADCRWDYDAGHWWASLHGMTAHGASRTDAIRGWLRAARQGFRADPSRRATDDRPDCPYNGQAAL</sequence>
<feature type="compositionally biased region" description="Basic and acidic residues" evidence="1">
    <location>
        <begin position="71"/>
        <end position="82"/>
    </location>
</feature>
<reference evidence="2 3" key="1">
    <citation type="submission" date="2023-02" db="EMBL/GenBank/DDBJ databases">
        <title>Population genomics of bacteria associated with diatom.</title>
        <authorList>
            <person name="Xie J."/>
            <person name="Wang H."/>
        </authorList>
    </citation>
    <scope>NUCLEOTIDE SEQUENCE [LARGE SCALE GENOMIC DNA]</scope>
    <source>
        <strain evidence="2 3">PT47_8</strain>
    </source>
</reference>
<accession>A0ABD4XF72</accession>